<sequence>MHSLVGYGSDDDLDESPPPRKSAWQLGNQIGFQSQTRLRSVQPSQADVNYEEVQMDLSEDSNDSDAGSQSKNLKKQDDTRPKHPDSDREDRKDKYRDDRDKSTRDEDRDRVKRSRNDDKYKSNREENGEKEWHRTYREDDASREIYRSDREDKYRDKEHRSRDERVRDDKYRNKDDEDKYRDRERDRGRDYNRDKYRGRRSSSRDRRSRSPRRSEYKRRSRSGSRERGGKSGYSRRYDRGSARMGRIEKLGIDIKSSVIPQPAPEAPVDTNNRFYMPGITGRFTEQIQRRKLLWQKNKDSEIIEPTAGPVNKPTASSTTSSNPKTGKLWETTTFAQDQDGKVANKFKRLMGIRDNTADGIKPTSELIKKQEEMFSSMEAQYEVARTATHTMRGVGLGFGSFQR</sequence>
<dbReference type="Proteomes" id="UP000192223">
    <property type="component" value="Unplaced"/>
</dbReference>
<feature type="domain" description="Small acidic protein-like" evidence="2">
    <location>
        <begin position="329"/>
        <end position="397"/>
    </location>
</feature>
<feature type="compositionally biased region" description="Basic residues" evidence="1">
    <location>
        <begin position="196"/>
        <end position="222"/>
    </location>
</feature>
<accession>A0A1W4XB53</accession>
<keyword evidence="3" id="KW-1185">Reference proteome</keyword>
<evidence type="ECO:0000313" key="4">
    <source>
        <dbReference type="RefSeq" id="XP_018330043.1"/>
    </source>
</evidence>
<feature type="compositionally biased region" description="Acidic residues" evidence="1">
    <location>
        <begin position="49"/>
        <end position="63"/>
    </location>
</feature>
<evidence type="ECO:0000313" key="5">
    <source>
        <dbReference type="RefSeq" id="XP_018330047.1"/>
    </source>
</evidence>
<dbReference type="RefSeq" id="XP_018330043.1">
    <property type="nucleotide sequence ID" value="XM_018474541.2"/>
</dbReference>
<evidence type="ECO:0000256" key="1">
    <source>
        <dbReference type="SAM" id="MobiDB-lite"/>
    </source>
</evidence>
<evidence type="ECO:0000313" key="3">
    <source>
        <dbReference type="Proteomes" id="UP000192223"/>
    </source>
</evidence>
<feature type="region of interest" description="Disordered" evidence="1">
    <location>
        <begin position="1"/>
        <end position="243"/>
    </location>
</feature>
<dbReference type="KEGG" id="apln:108740275"/>
<feature type="region of interest" description="Disordered" evidence="1">
    <location>
        <begin position="303"/>
        <end position="326"/>
    </location>
</feature>
<dbReference type="RefSeq" id="XP_018330047.1">
    <property type="nucleotide sequence ID" value="XM_018474545.2"/>
</dbReference>
<feature type="compositionally biased region" description="Polar residues" evidence="1">
    <location>
        <begin position="313"/>
        <end position="326"/>
    </location>
</feature>
<dbReference type="GeneID" id="108740275"/>
<organism evidence="3 5">
    <name type="scientific">Agrilus planipennis</name>
    <name type="common">Emerald ash borer</name>
    <name type="synonym">Agrilus marcopoli</name>
    <dbReference type="NCBI Taxonomy" id="224129"/>
    <lineage>
        <taxon>Eukaryota</taxon>
        <taxon>Metazoa</taxon>
        <taxon>Ecdysozoa</taxon>
        <taxon>Arthropoda</taxon>
        <taxon>Hexapoda</taxon>
        <taxon>Insecta</taxon>
        <taxon>Pterygota</taxon>
        <taxon>Neoptera</taxon>
        <taxon>Endopterygota</taxon>
        <taxon>Coleoptera</taxon>
        <taxon>Polyphaga</taxon>
        <taxon>Elateriformia</taxon>
        <taxon>Buprestoidea</taxon>
        <taxon>Buprestidae</taxon>
        <taxon>Agrilinae</taxon>
        <taxon>Agrilus</taxon>
    </lineage>
</organism>
<dbReference type="Pfam" id="PF15477">
    <property type="entry name" value="SMAP"/>
    <property type="match status" value="1"/>
</dbReference>
<dbReference type="InterPro" id="IPR028124">
    <property type="entry name" value="SMAP_dom"/>
</dbReference>
<reference evidence="4 5" key="1">
    <citation type="submission" date="2025-04" db="UniProtKB">
        <authorList>
            <consortium name="RefSeq"/>
        </authorList>
    </citation>
    <scope>IDENTIFICATION</scope>
    <source>
        <tissue evidence="4 5">Entire body</tissue>
    </source>
</reference>
<name>A0A1W4XB53_AGRPL</name>
<dbReference type="STRING" id="224129.A0A1W4XB53"/>
<protein>
    <submittedName>
        <fullName evidence="4 5">Uncharacterized protein ZC262.2 isoform X1</fullName>
    </submittedName>
</protein>
<dbReference type="AlphaFoldDB" id="A0A1W4XB53"/>
<dbReference type="PANTHER" id="PTHR22426">
    <property type="entry name" value="ARGININE_SERINE-RICH COILED-COIL PROTEIN 2"/>
    <property type="match status" value="1"/>
</dbReference>
<gene>
    <name evidence="4 5" type="primary">LOC108740275</name>
</gene>
<proteinExistence type="predicted"/>
<dbReference type="PANTHER" id="PTHR22426:SF2">
    <property type="entry name" value="ARGININE_SERINE-RICH COILED-COIL PROTEIN 2"/>
    <property type="match status" value="1"/>
</dbReference>
<feature type="compositionally biased region" description="Basic and acidic residues" evidence="1">
    <location>
        <begin position="223"/>
        <end position="243"/>
    </location>
</feature>
<evidence type="ECO:0000259" key="2">
    <source>
        <dbReference type="Pfam" id="PF15477"/>
    </source>
</evidence>
<dbReference type="OrthoDB" id="1928974at2759"/>
<feature type="compositionally biased region" description="Basic and acidic residues" evidence="1">
    <location>
        <begin position="74"/>
        <end position="195"/>
    </location>
</feature>
<feature type="compositionally biased region" description="Polar residues" evidence="1">
    <location>
        <begin position="25"/>
        <end position="47"/>
    </location>
</feature>